<dbReference type="OrthoDB" id="763186at2"/>
<dbReference type="RefSeq" id="WP_125023566.1">
    <property type="nucleotide sequence ID" value="NZ_CP034159.1"/>
</dbReference>
<keyword evidence="2" id="KW-1185">Reference proteome</keyword>
<protein>
    <submittedName>
        <fullName evidence="1">Uncharacterized protein</fullName>
    </submittedName>
</protein>
<reference evidence="2" key="1">
    <citation type="submission" date="2018-11" db="EMBL/GenBank/DDBJ databases">
        <title>Proposal to divide the Flavobacteriaceae and reorganize its genera based on Amino Acid Identity values calculated from whole genome sequences.</title>
        <authorList>
            <person name="Nicholson A.C."/>
            <person name="Gulvik C.A."/>
            <person name="Whitney A.M."/>
            <person name="Humrighouse B.W."/>
            <person name="Bell M."/>
            <person name="Holmes B."/>
            <person name="Steigerwalt A.G."/>
            <person name="Villarma A."/>
            <person name="Sheth M."/>
            <person name="Batra D."/>
            <person name="Pryor J."/>
            <person name="Bernardet J.-F."/>
            <person name="Hugo C."/>
            <person name="Kampfer P."/>
            <person name="Newman J.D."/>
            <person name="McQuiston J.R."/>
        </authorList>
    </citation>
    <scope>NUCLEOTIDE SEQUENCE [LARGE SCALE GENOMIC DNA]</scope>
    <source>
        <strain evidence="2">G0081</strain>
    </source>
</reference>
<organism evidence="1 2">
    <name type="scientific">Kaistella carnis</name>
    <dbReference type="NCBI Taxonomy" id="1241979"/>
    <lineage>
        <taxon>Bacteria</taxon>
        <taxon>Pseudomonadati</taxon>
        <taxon>Bacteroidota</taxon>
        <taxon>Flavobacteriia</taxon>
        <taxon>Flavobacteriales</taxon>
        <taxon>Weeksellaceae</taxon>
        <taxon>Chryseobacterium group</taxon>
        <taxon>Kaistella</taxon>
    </lineage>
</organism>
<proteinExistence type="predicted"/>
<evidence type="ECO:0000313" key="1">
    <source>
        <dbReference type="EMBL" id="AZI32759.1"/>
    </source>
</evidence>
<dbReference type="AlphaFoldDB" id="A0A3G8XI74"/>
<sequence>MKFTITFSTLLITTGFLFSQNNTTDQAVQMIEKSIKAQGGKDFLKNIKTLYSNSETVMDGRNVKWVTKEMAPNKGSFEIVYQGRVVYQSFYDGKTGYDVVNGQKTIADQDEVKDKVYRKHIMNSLDYIDPTLY</sequence>
<gene>
    <name evidence="1" type="ORF">EIB73_05935</name>
</gene>
<evidence type="ECO:0000313" key="2">
    <source>
        <dbReference type="Proteomes" id="UP000270185"/>
    </source>
</evidence>
<name>A0A3G8XI74_9FLAO</name>
<dbReference type="Proteomes" id="UP000270185">
    <property type="component" value="Chromosome"/>
</dbReference>
<dbReference type="KEGG" id="ccas:EIB73_05935"/>
<accession>A0A3G8XI74</accession>
<dbReference type="EMBL" id="CP034159">
    <property type="protein sequence ID" value="AZI32759.1"/>
    <property type="molecule type" value="Genomic_DNA"/>
</dbReference>